<comment type="caution">
    <text evidence="2">The sequence shown here is derived from an EMBL/GenBank/DDBJ whole genome shotgun (WGS) entry which is preliminary data.</text>
</comment>
<reference evidence="2" key="1">
    <citation type="submission" date="2022-04" db="EMBL/GenBank/DDBJ databases">
        <authorList>
            <person name="Ren T."/>
        </authorList>
    </citation>
    <scope>NUCLEOTIDE SEQUENCE</scope>
    <source>
        <strain evidence="2">F63249</strain>
    </source>
</reference>
<organism evidence="2 3">
    <name type="scientific">Psychroserpens algicola</name>
    <dbReference type="NCBI Taxonomy" id="1719034"/>
    <lineage>
        <taxon>Bacteria</taxon>
        <taxon>Pseudomonadati</taxon>
        <taxon>Bacteroidota</taxon>
        <taxon>Flavobacteriia</taxon>
        <taxon>Flavobacteriales</taxon>
        <taxon>Flavobacteriaceae</taxon>
        <taxon>Psychroserpens</taxon>
    </lineage>
</organism>
<gene>
    <name evidence="2" type="ORF">MUY34_13770</name>
</gene>
<sequence>MKQIVLTLVTVGILCSCSENENKNSETDLIGSWKLIEVLADPGDGSGTFQPVESEKIIEFTNDETVTTNSSLCEPYSEEIITSGSFSLSDNTISTNCQNPNIATLFFELEDEYLILNFISNEGYSQKFQKIN</sequence>
<feature type="domain" description="Lipocalin-like" evidence="1">
    <location>
        <begin position="29"/>
        <end position="102"/>
    </location>
</feature>
<dbReference type="RefSeq" id="WP_248413543.1">
    <property type="nucleotide sequence ID" value="NZ_JALPQF010000014.1"/>
</dbReference>
<dbReference type="EMBL" id="JALPQF010000014">
    <property type="protein sequence ID" value="MCK8481695.1"/>
    <property type="molecule type" value="Genomic_DNA"/>
</dbReference>
<name>A0ABT0HBG4_9FLAO</name>
<evidence type="ECO:0000259" key="1">
    <source>
        <dbReference type="Pfam" id="PF13648"/>
    </source>
</evidence>
<dbReference type="Proteomes" id="UP001203687">
    <property type="component" value="Unassembled WGS sequence"/>
</dbReference>
<accession>A0ABT0HBG4</accession>
<dbReference type="InterPro" id="IPR024311">
    <property type="entry name" value="Lipocalin-like"/>
</dbReference>
<evidence type="ECO:0000313" key="2">
    <source>
        <dbReference type="EMBL" id="MCK8481695.1"/>
    </source>
</evidence>
<protein>
    <recommendedName>
        <fullName evidence="1">Lipocalin-like domain-containing protein</fullName>
    </recommendedName>
</protein>
<dbReference type="Pfam" id="PF13648">
    <property type="entry name" value="Lipocalin_4"/>
    <property type="match status" value="1"/>
</dbReference>
<evidence type="ECO:0000313" key="3">
    <source>
        <dbReference type="Proteomes" id="UP001203687"/>
    </source>
</evidence>
<keyword evidence="3" id="KW-1185">Reference proteome</keyword>
<proteinExistence type="predicted"/>
<dbReference type="PROSITE" id="PS51257">
    <property type="entry name" value="PROKAR_LIPOPROTEIN"/>
    <property type="match status" value="1"/>
</dbReference>